<feature type="domain" description="Coenzyme Q-binding protein COQ10 START" evidence="3">
    <location>
        <begin position="34"/>
        <end position="156"/>
    </location>
</feature>
<dbReference type="PANTHER" id="PTHR33824:SF7">
    <property type="entry name" value="POLYKETIDE CYCLASE_DEHYDRASE AND LIPID TRANSPORT SUPERFAMILY PROTEIN"/>
    <property type="match status" value="1"/>
</dbReference>
<keyword evidence="2" id="KW-1277">Toxin-antitoxin system</keyword>
<accession>A0ABX9ELS3</accession>
<dbReference type="SUPFAM" id="SSF55961">
    <property type="entry name" value="Bet v1-like"/>
    <property type="match status" value="1"/>
</dbReference>
<gene>
    <name evidence="4" type="ORF">AU492_13605</name>
</gene>
<evidence type="ECO:0000256" key="2">
    <source>
        <dbReference type="ARBA" id="ARBA00022649"/>
    </source>
</evidence>
<dbReference type="InterPro" id="IPR005031">
    <property type="entry name" value="COQ10_START"/>
</dbReference>
<organism evidence="4 5">
    <name type="scientific">Lonsdalea populi</name>
    <dbReference type="NCBI Taxonomy" id="1172565"/>
    <lineage>
        <taxon>Bacteria</taxon>
        <taxon>Pseudomonadati</taxon>
        <taxon>Pseudomonadota</taxon>
        <taxon>Gammaproteobacteria</taxon>
        <taxon>Enterobacterales</taxon>
        <taxon>Pectobacteriaceae</taxon>
        <taxon>Lonsdalea</taxon>
    </lineage>
</organism>
<evidence type="ECO:0000256" key="1">
    <source>
        <dbReference type="ARBA" id="ARBA00008918"/>
    </source>
</evidence>
<sequence length="176" mass="19357">MVPDKGGTNVSSTFLRSMGVKGPNATSFGKSIAIDRPADMLFDLWRKPETLPVLMNHFARIDILNATDSLWRVKAPIGPSIEWTARIVEEQPGSFIHWCSLEGARIPNEGKLSFQPAPQGRGTEVSLTIYFDAPGGLLGRQIGQMFALLSKEMLNNTLQRFKKLAEQEPTFPAASA</sequence>
<evidence type="ECO:0000313" key="4">
    <source>
        <dbReference type="EMBL" id="RAT32044.1"/>
    </source>
</evidence>
<dbReference type="InterPro" id="IPR023393">
    <property type="entry name" value="START-like_dom_sf"/>
</dbReference>
<dbReference type="PANTHER" id="PTHR33824">
    <property type="entry name" value="POLYKETIDE CYCLASE/DEHYDRASE AND LIPID TRANSPORT SUPERFAMILY PROTEIN"/>
    <property type="match status" value="1"/>
</dbReference>
<comment type="caution">
    <text evidence="4">The sequence shown here is derived from an EMBL/GenBank/DDBJ whole genome shotgun (WGS) entry which is preliminary data.</text>
</comment>
<dbReference type="CDD" id="cd07817">
    <property type="entry name" value="SRPBCC_8"/>
    <property type="match status" value="1"/>
</dbReference>
<dbReference type="Gene3D" id="3.30.530.20">
    <property type="match status" value="1"/>
</dbReference>
<evidence type="ECO:0000313" key="5">
    <source>
        <dbReference type="Proteomes" id="UP000250186"/>
    </source>
</evidence>
<dbReference type="Proteomes" id="UP000250186">
    <property type="component" value="Unassembled WGS sequence"/>
</dbReference>
<comment type="similarity">
    <text evidence="1">Belongs to the ribosome association toxin RatA family.</text>
</comment>
<keyword evidence="5" id="KW-1185">Reference proteome</keyword>
<dbReference type="Pfam" id="PF03364">
    <property type="entry name" value="Polyketide_cyc"/>
    <property type="match status" value="1"/>
</dbReference>
<dbReference type="InterPro" id="IPR047137">
    <property type="entry name" value="ORF3"/>
</dbReference>
<proteinExistence type="inferred from homology"/>
<name>A0ABX9ELS3_9GAMM</name>
<reference evidence="4 5" key="1">
    <citation type="submission" date="2016-02" db="EMBL/GenBank/DDBJ databases">
        <title>Species-wide whole genome sequencing reveals diversity, host range in Lonsdalea quercina.</title>
        <authorList>
            <person name="Li Y."/>
        </authorList>
    </citation>
    <scope>NUCLEOTIDE SEQUENCE [LARGE SCALE GENOMIC DNA]</scope>
    <source>
        <strain evidence="4 5">CFCC 12721</strain>
    </source>
</reference>
<dbReference type="EMBL" id="LUSW01000033">
    <property type="protein sequence ID" value="RAT32044.1"/>
    <property type="molecule type" value="Genomic_DNA"/>
</dbReference>
<protein>
    <submittedName>
        <fullName evidence="4">Cyclase</fullName>
    </submittedName>
</protein>
<evidence type="ECO:0000259" key="3">
    <source>
        <dbReference type="Pfam" id="PF03364"/>
    </source>
</evidence>